<keyword evidence="1" id="KW-0812">Transmembrane</keyword>
<comment type="caution">
    <text evidence="2">The sequence shown here is derived from an EMBL/GenBank/DDBJ whole genome shotgun (WGS) entry which is preliminary data.</text>
</comment>
<protein>
    <submittedName>
        <fullName evidence="2">Uncharacterized protein</fullName>
    </submittedName>
</protein>
<feature type="transmembrane region" description="Helical" evidence="1">
    <location>
        <begin position="13"/>
        <end position="37"/>
    </location>
</feature>
<evidence type="ECO:0000256" key="1">
    <source>
        <dbReference type="SAM" id="Phobius"/>
    </source>
</evidence>
<dbReference type="RefSeq" id="WP_377357414.1">
    <property type="nucleotide sequence ID" value="NZ_JBHTCM010000007.1"/>
</dbReference>
<evidence type="ECO:0000313" key="2">
    <source>
        <dbReference type="EMBL" id="MFC7332767.1"/>
    </source>
</evidence>
<dbReference type="Proteomes" id="UP001596456">
    <property type="component" value="Unassembled WGS sequence"/>
</dbReference>
<name>A0ABW2KRY2_9PROT</name>
<reference evidence="3" key="1">
    <citation type="journal article" date="2019" name="Int. J. Syst. Evol. Microbiol.">
        <title>The Global Catalogue of Microorganisms (GCM) 10K type strain sequencing project: providing services to taxonomists for standard genome sequencing and annotation.</title>
        <authorList>
            <consortium name="The Broad Institute Genomics Platform"/>
            <consortium name="The Broad Institute Genome Sequencing Center for Infectious Disease"/>
            <person name="Wu L."/>
            <person name="Ma J."/>
        </authorList>
    </citation>
    <scope>NUCLEOTIDE SEQUENCE [LARGE SCALE GENOMIC DNA]</scope>
    <source>
        <strain evidence="3">CGMCC 1.16275</strain>
    </source>
</reference>
<keyword evidence="3" id="KW-1185">Reference proteome</keyword>
<gene>
    <name evidence="2" type="ORF">ACFQPS_06300</name>
</gene>
<evidence type="ECO:0000313" key="3">
    <source>
        <dbReference type="Proteomes" id="UP001596456"/>
    </source>
</evidence>
<accession>A0ABW2KRY2</accession>
<organism evidence="2 3">
    <name type="scientific">Rhodocista pekingensis</name>
    <dbReference type="NCBI Taxonomy" id="201185"/>
    <lineage>
        <taxon>Bacteria</taxon>
        <taxon>Pseudomonadati</taxon>
        <taxon>Pseudomonadota</taxon>
        <taxon>Alphaproteobacteria</taxon>
        <taxon>Rhodospirillales</taxon>
        <taxon>Azospirillaceae</taxon>
        <taxon>Rhodocista</taxon>
    </lineage>
</organism>
<keyword evidence="1" id="KW-1133">Transmembrane helix</keyword>
<dbReference type="EMBL" id="JBHTCM010000007">
    <property type="protein sequence ID" value="MFC7332767.1"/>
    <property type="molecule type" value="Genomic_DNA"/>
</dbReference>
<sequence length="129" mass="13383">MFFQLPGATRVEVASLFAVIAAPALAGFGVAATLLLLSPEVMADKSWAVFALNIVKLCYLGTAAAQLGRWIAEQTDGGPGNPGWWRGDHDDLPAPPARADATAAWAPFPNALDASLLAVALTTLANRLG</sequence>
<keyword evidence="1" id="KW-0472">Membrane</keyword>
<proteinExistence type="predicted"/>